<name>A0A378IP28_9GAMM</name>
<organism evidence="3 5">
    <name type="scientific">Legionella cincinnatiensis</name>
    <dbReference type="NCBI Taxonomy" id="28085"/>
    <lineage>
        <taxon>Bacteria</taxon>
        <taxon>Pseudomonadati</taxon>
        <taxon>Pseudomonadota</taxon>
        <taxon>Gammaproteobacteria</taxon>
        <taxon>Legionellales</taxon>
        <taxon>Legionellaceae</taxon>
        <taxon>Legionella</taxon>
    </lineage>
</organism>
<reference evidence="3 5" key="2">
    <citation type="submission" date="2018-06" db="EMBL/GenBank/DDBJ databases">
        <authorList>
            <consortium name="Pathogen Informatics"/>
            <person name="Doyle S."/>
        </authorList>
    </citation>
    <scope>NUCLEOTIDE SEQUENCE [LARGE SCALE GENOMIC DNA]</scope>
    <source>
        <strain evidence="3 5">NCTC12438</strain>
    </source>
</reference>
<evidence type="ECO:0000313" key="5">
    <source>
        <dbReference type="Proteomes" id="UP000255316"/>
    </source>
</evidence>
<dbReference type="RefSeq" id="WP_058465769.1">
    <property type="nucleotide sequence ID" value="NZ_CAAAHQ010000008.1"/>
</dbReference>
<gene>
    <name evidence="2" type="ORF">Lcin_2652</name>
    <name evidence="3" type="ORF">NCTC12438_03325</name>
</gene>
<protein>
    <submittedName>
        <fullName evidence="3">Uncharacterized protein</fullName>
    </submittedName>
</protein>
<dbReference type="Proteomes" id="UP000054854">
    <property type="component" value="Unassembled WGS sequence"/>
</dbReference>
<evidence type="ECO:0000313" key="2">
    <source>
        <dbReference type="EMBL" id="KTC83280.1"/>
    </source>
</evidence>
<dbReference type="OrthoDB" id="5644022at2"/>
<keyword evidence="1" id="KW-0732">Signal</keyword>
<dbReference type="AlphaFoldDB" id="A0A378IP28"/>
<evidence type="ECO:0000256" key="1">
    <source>
        <dbReference type="SAM" id="SignalP"/>
    </source>
</evidence>
<evidence type="ECO:0000313" key="3">
    <source>
        <dbReference type="EMBL" id="STX36690.1"/>
    </source>
</evidence>
<sequence>MKKFLLSMSLGLALVSGEVYAGEKLAQLNTQVKDMLSRYQSTTTSAHLNFNSFEFEEDSASPFVEFALNGLYRKIGSKNTVELKIDNFSYNKTGYHDLMFIFKGSIGMDLRHSGGPRVSDWIYMIISQLLTNYMQPYENAGTIKFIITSNPQNGEDENYTIDTAVISARIDLSKLPQEIDKESVQFTELTMTVTVEPKKGIMIDAYLVKNFEYTEFLENERKVKEIFNSVLSGNPEKLEVVHTYIEAFKTFLDQFAPDNSLKFGEITKLFGVVE</sequence>
<dbReference type="EMBL" id="LNXX01000043">
    <property type="protein sequence ID" value="KTC83280.1"/>
    <property type="molecule type" value="Genomic_DNA"/>
</dbReference>
<proteinExistence type="predicted"/>
<dbReference type="EMBL" id="UGNX01000001">
    <property type="protein sequence ID" value="STX36690.1"/>
    <property type="molecule type" value="Genomic_DNA"/>
</dbReference>
<reference evidence="2 4" key="1">
    <citation type="submission" date="2015-11" db="EMBL/GenBank/DDBJ databases">
        <title>Genomic analysis of 38 Legionella species identifies large and diverse effector repertoires.</title>
        <authorList>
            <person name="Burstein D."/>
            <person name="Amaro F."/>
            <person name="Zusman T."/>
            <person name="Lifshitz Z."/>
            <person name="Cohen O."/>
            <person name="Gilbert J.A."/>
            <person name="Pupko T."/>
            <person name="Shuman H.A."/>
            <person name="Segal G."/>
        </authorList>
    </citation>
    <scope>NUCLEOTIDE SEQUENCE [LARGE SCALE GENOMIC DNA]</scope>
    <source>
        <strain evidence="2 4">CDC#72-OH-14</strain>
    </source>
</reference>
<feature type="signal peptide" evidence="1">
    <location>
        <begin position="1"/>
        <end position="21"/>
    </location>
</feature>
<evidence type="ECO:0000313" key="4">
    <source>
        <dbReference type="Proteomes" id="UP000054854"/>
    </source>
</evidence>
<feature type="chain" id="PRO_5016607263" evidence="1">
    <location>
        <begin position="22"/>
        <end position="274"/>
    </location>
</feature>
<keyword evidence="4" id="KW-1185">Reference proteome</keyword>
<dbReference type="Proteomes" id="UP000255316">
    <property type="component" value="Unassembled WGS sequence"/>
</dbReference>
<accession>A0A378IP28</accession>